<dbReference type="InterPro" id="IPR008253">
    <property type="entry name" value="Marvel"/>
</dbReference>
<reference evidence="9" key="1">
    <citation type="journal article" date="2017" name="bioRxiv">
        <title>Comparative analysis of the genomes of Stylophora pistillata and Acropora digitifera provides evidence for extensive differences between species of corals.</title>
        <authorList>
            <person name="Voolstra C.R."/>
            <person name="Li Y."/>
            <person name="Liew Y.J."/>
            <person name="Baumgarten S."/>
            <person name="Zoccola D."/>
            <person name="Flot J.-F."/>
            <person name="Tambutte S."/>
            <person name="Allemand D."/>
            <person name="Aranda M."/>
        </authorList>
    </citation>
    <scope>NUCLEOTIDE SEQUENCE [LARGE SCALE GENOMIC DNA]</scope>
</reference>
<feature type="transmembrane region" description="Helical" evidence="6">
    <location>
        <begin position="383"/>
        <end position="404"/>
    </location>
</feature>
<evidence type="ECO:0000256" key="5">
    <source>
        <dbReference type="PROSITE-ProRule" id="PRU00581"/>
    </source>
</evidence>
<accession>A0A2B4RLA7</accession>
<gene>
    <name evidence="8" type="ORF">AWC38_SpisGene17266</name>
</gene>
<keyword evidence="3 6" id="KW-1133">Transmembrane helix</keyword>
<keyword evidence="4 5" id="KW-0472">Membrane</keyword>
<dbReference type="PROSITE" id="PS51225">
    <property type="entry name" value="MARVEL"/>
    <property type="match status" value="1"/>
</dbReference>
<proteinExistence type="predicted"/>
<feature type="transmembrane region" description="Helical" evidence="6">
    <location>
        <begin position="416"/>
        <end position="438"/>
    </location>
</feature>
<evidence type="ECO:0000256" key="1">
    <source>
        <dbReference type="ARBA" id="ARBA00004141"/>
    </source>
</evidence>
<protein>
    <recommendedName>
        <fullName evidence="7">MARVEL domain-containing protein</fullName>
    </recommendedName>
</protein>
<name>A0A2B4RLA7_STYPI</name>
<feature type="domain" description="MARVEL" evidence="7">
    <location>
        <begin position="304"/>
        <end position="444"/>
    </location>
</feature>
<sequence length="471" mass="52639">MVDDVRKKAGLIVGENGKPQRCYTNCSESMNNLVKAAKNIFTKATGTTHLTKLQFTRHVFEAIHDHQVEEFQSAVAEVSDEYVLADHSKYLQVPADVWFDWSHQTRNKYIGNIQKLSMEDIFQQKDVPWPSDSMSEDRCEFRDLEVDVAGILSDHFGYSADNSIALKREVLNLVKHPTAIQPKASLTPKENLKFEVASPSARNGSVLVTVYSGHVGYVCGGSVNDIWVRIIKVYDFLKVLPEIKPTFAVIFLSLWSKSEIGHSTNVGCLCLARSGALILLITIRINNMAEHQGDGFIQFSLDFITKTWLGRLKCVELLFTLLAGAFGSSVRSWIGNGYGCGCVEKLSFFDFVAWTAFVNALIDIIIHVIGLWERILWFFRHPVLYLVLCGLAVLGFLIGSSLGASCAKRICVTSPSTAGVATFFGFVCLALFALEFFLHFQEYRALQREKQNQSSAVGETPDYIETPPNNY</sequence>
<evidence type="ECO:0000259" key="7">
    <source>
        <dbReference type="PROSITE" id="PS51225"/>
    </source>
</evidence>
<evidence type="ECO:0000256" key="3">
    <source>
        <dbReference type="ARBA" id="ARBA00022989"/>
    </source>
</evidence>
<keyword evidence="9" id="KW-1185">Reference proteome</keyword>
<comment type="subcellular location">
    <subcellularLocation>
        <location evidence="1">Membrane</location>
        <topology evidence="1">Multi-pass membrane protein</topology>
    </subcellularLocation>
</comment>
<feature type="transmembrane region" description="Helical" evidence="6">
    <location>
        <begin position="351"/>
        <end position="371"/>
    </location>
</feature>
<dbReference type="AlphaFoldDB" id="A0A2B4RLA7"/>
<dbReference type="EMBL" id="LSMT01000414">
    <property type="protein sequence ID" value="PFX18381.1"/>
    <property type="molecule type" value="Genomic_DNA"/>
</dbReference>
<evidence type="ECO:0000256" key="6">
    <source>
        <dbReference type="SAM" id="Phobius"/>
    </source>
</evidence>
<keyword evidence="2 5" id="KW-0812">Transmembrane</keyword>
<comment type="caution">
    <text evidence="8">The sequence shown here is derived from an EMBL/GenBank/DDBJ whole genome shotgun (WGS) entry which is preliminary data.</text>
</comment>
<evidence type="ECO:0000256" key="4">
    <source>
        <dbReference type="ARBA" id="ARBA00023136"/>
    </source>
</evidence>
<dbReference type="Proteomes" id="UP000225706">
    <property type="component" value="Unassembled WGS sequence"/>
</dbReference>
<organism evidence="8 9">
    <name type="scientific">Stylophora pistillata</name>
    <name type="common">Smooth cauliflower coral</name>
    <dbReference type="NCBI Taxonomy" id="50429"/>
    <lineage>
        <taxon>Eukaryota</taxon>
        <taxon>Metazoa</taxon>
        <taxon>Cnidaria</taxon>
        <taxon>Anthozoa</taxon>
        <taxon>Hexacorallia</taxon>
        <taxon>Scleractinia</taxon>
        <taxon>Astrocoeniina</taxon>
        <taxon>Pocilloporidae</taxon>
        <taxon>Stylophora</taxon>
    </lineage>
</organism>
<evidence type="ECO:0000313" key="9">
    <source>
        <dbReference type="Proteomes" id="UP000225706"/>
    </source>
</evidence>
<evidence type="ECO:0000256" key="2">
    <source>
        <dbReference type="ARBA" id="ARBA00022692"/>
    </source>
</evidence>
<evidence type="ECO:0000313" key="8">
    <source>
        <dbReference type="EMBL" id="PFX18381.1"/>
    </source>
</evidence>
<dbReference type="GO" id="GO:0016020">
    <property type="term" value="C:membrane"/>
    <property type="evidence" value="ECO:0007669"/>
    <property type="project" value="UniProtKB-SubCell"/>
</dbReference>